<evidence type="ECO:0000313" key="1">
    <source>
        <dbReference type="Proteomes" id="UP000046392"/>
    </source>
</evidence>
<proteinExistence type="predicted"/>
<keyword evidence="1" id="KW-1185">Reference proteome</keyword>
<dbReference type="WBParaSite" id="SPAL_0001106000.1">
    <property type="protein sequence ID" value="SPAL_0001106000.1"/>
    <property type="gene ID" value="SPAL_0001106000"/>
</dbReference>
<protein>
    <submittedName>
        <fullName evidence="2">EGF-like domain-containing protein</fullName>
    </submittedName>
</protein>
<dbReference type="Proteomes" id="UP000046392">
    <property type="component" value="Unplaced"/>
</dbReference>
<organism evidence="1 2">
    <name type="scientific">Strongyloides papillosus</name>
    <name type="common">Intestinal threadworm</name>
    <dbReference type="NCBI Taxonomy" id="174720"/>
    <lineage>
        <taxon>Eukaryota</taxon>
        <taxon>Metazoa</taxon>
        <taxon>Ecdysozoa</taxon>
        <taxon>Nematoda</taxon>
        <taxon>Chromadorea</taxon>
        <taxon>Rhabditida</taxon>
        <taxon>Tylenchina</taxon>
        <taxon>Panagrolaimomorpha</taxon>
        <taxon>Strongyloidoidea</taxon>
        <taxon>Strongyloididae</taxon>
        <taxon>Strongyloides</taxon>
    </lineage>
</organism>
<dbReference type="AlphaFoldDB" id="A0A0N5BZ65"/>
<name>A0A0N5BZ65_STREA</name>
<reference evidence="2" key="1">
    <citation type="submission" date="2017-02" db="UniProtKB">
        <authorList>
            <consortium name="WormBaseParasite"/>
        </authorList>
    </citation>
    <scope>IDENTIFICATION</scope>
</reference>
<evidence type="ECO:0000313" key="2">
    <source>
        <dbReference type="WBParaSite" id="SPAL_0001106000.1"/>
    </source>
</evidence>
<accession>A0A0N5BZ65</accession>
<sequence length="228" mass="26339">MDLRYEFAKCSGKDQGNITARYMGDIITNYKCHFFMNSREHIDFRLRTFVVSSLPKNYSLTSNIDLSTLEQRNYATELPFLELKAFNKKIYRDGCKNHPCGTFSNNGFRSPNNYDYYTCPTFFTGGNCEKLELPRKPEECGPQTIKTEKKPKTQPIDINTDCYYNIQPYHKTKQVQVKFTPIGEAIHWPCTSGKILEVKYDKDKSKDGIMPCGKMTNFTVKGSKVSNF</sequence>